<dbReference type="AlphaFoldDB" id="A0A699U856"/>
<protein>
    <submittedName>
        <fullName evidence="2">Uncharacterized protein</fullName>
    </submittedName>
</protein>
<dbReference type="EMBL" id="BKCJ011308838">
    <property type="protein sequence ID" value="GFD18647.1"/>
    <property type="molecule type" value="Genomic_DNA"/>
</dbReference>
<feature type="non-terminal residue" evidence="2">
    <location>
        <position position="1"/>
    </location>
</feature>
<reference evidence="2" key="1">
    <citation type="journal article" date="2019" name="Sci. Rep.">
        <title>Draft genome of Tanacetum cinerariifolium, the natural source of mosquito coil.</title>
        <authorList>
            <person name="Yamashiro T."/>
            <person name="Shiraishi A."/>
            <person name="Satake H."/>
            <person name="Nakayama K."/>
        </authorList>
    </citation>
    <scope>NUCLEOTIDE SEQUENCE</scope>
</reference>
<evidence type="ECO:0000256" key="1">
    <source>
        <dbReference type="SAM" id="MobiDB-lite"/>
    </source>
</evidence>
<comment type="caution">
    <text evidence="2">The sequence shown here is derived from an EMBL/GenBank/DDBJ whole genome shotgun (WGS) entry which is preliminary data.</text>
</comment>
<evidence type="ECO:0000313" key="2">
    <source>
        <dbReference type="EMBL" id="GFD18647.1"/>
    </source>
</evidence>
<feature type="compositionally biased region" description="Low complexity" evidence="1">
    <location>
        <begin position="16"/>
        <end position="27"/>
    </location>
</feature>
<organism evidence="2">
    <name type="scientific">Tanacetum cinerariifolium</name>
    <name type="common">Dalmatian daisy</name>
    <name type="synonym">Chrysanthemum cinerariifolium</name>
    <dbReference type="NCBI Taxonomy" id="118510"/>
    <lineage>
        <taxon>Eukaryota</taxon>
        <taxon>Viridiplantae</taxon>
        <taxon>Streptophyta</taxon>
        <taxon>Embryophyta</taxon>
        <taxon>Tracheophyta</taxon>
        <taxon>Spermatophyta</taxon>
        <taxon>Magnoliopsida</taxon>
        <taxon>eudicotyledons</taxon>
        <taxon>Gunneridae</taxon>
        <taxon>Pentapetalae</taxon>
        <taxon>asterids</taxon>
        <taxon>campanulids</taxon>
        <taxon>Asterales</taxon>
        <taxon>Asteraceae</taxon>
        <taxon>Asteroideae</taxon>
        <taxon>Anthemideae</taxon>
        <taxon>Anthemidinae</taxon>
        <taxon>Tanacetum</taxon>
    </lineage>
</organism>
<sequence length="96" mass="10787">GKIDDLGCLDQQMKSTNDSENTNNTNRFNTVSLTVNTASDKDRTFQRTYGEWNFSTPIPVNVVDSSSSHLAALDGFSKMPNLEDTRIFDDAYDDRD</sequence>
<proteinExistence type="predicted"/>
<gene>
    <name evidence="2" type="ORF">Tci_890616</name>
</gene>
<name>A0A699U856_TANCI</name>
<accession>A0A699U856</accession>
<feature type="region of interest" description="Disordered" evidence="1">
    <location>
        <begin position="1"/>
        <end position="27"/>
    </location>
</feature>